<feature type="region of interest" description="Disordered" evidence="1">
    <location>
        <begin position="27"/>
        <end position="53"/>
    </location>
</feature>
<protein>
    <recommendedName>
        <fullName evidence="5">Bifunctional inhibitor/plant lipid transfer protein/seed storage helical domain-containing protein</fullName>
    </recommendedName>
</protein>
<evidence type="ECO:0000313" key="3">
    <source>
        <dbReference type="EMBL" id="KAD4888623.1"/>
    </source>
</evidence>
<evidence type="ECO:0000313" key="4">
    <source>
        <dbReference type="Proteomes" id="UP000326396"/>
    </source>
</evidence>
<dbReference type="EMBL" id="SZYD01000011">
    <property type="protein sequence ID" value="KAD4888623.1"/>
    <property type="molecule type" value="Genomic_DNA"/>
</dbReference>
<evidence type="ECO:0008006" key="5">
    <source>
        <dbReference type="Google" id="ProtNLM"/>
    </source>
</evidence>
<evidence type="ECO:0000256" key="2">
    <source>
        <dbReference type="SAM" id="SignalP"/>
    </source>
</evidence>
<name>A0A5N6NJL0_9ASTR</name>
<feature type="chain" id="PRO_5024290443" description="Bifunctional inhibitor/plant lipid transfer protein/seed storage helical domain-containing protein" evidence="2">
    <location>
        <begin position="25"/>
        <end position="86"/>
    </location>
</feature>
<dbReference type="AlphaFoldDB" id="A0A5N6NJL0"/>
<proteinExistence type="predicted"/>
<reference evidence="3 4" key="1">
    <citation type="submission" date="2019-05" db="EMBL/GenBank/DDBJ databases">
        <title>Mikania micrantha, genome provides insights into the molecular mechanism of rapid growth.</title>
        <authorList>
            <person name="Liu B."/>
        </authorList>
    </citation>
    <scope>NUCLEOTIDE SEQUENCE [LARGE SCALE GENOMIC DNA]</scope>
    <source>
        <strain evidence="3">NLD-2019</strain>
        <tissue evidence="3">Leaf</tissue>
    </source>
</reference>
<keyword evidence="4" id="KW-1185">Reference proteome</keyword>
<organism evidence="3 4">
    <name type="scientific">Mikania micrantha</name>
    <name type="common">bitter vine</name>
    <dbReference type="NCBI Taxonomy" id="192012"/>
    <lineage>
        <taxon>Eukaryota</taxon>
        <taxon>Viridiplantae</taxon>
        <taxon>Streptophyta</taxon>
        <taxon>Embryophyta</taxon>
        <taxon>Tracheophyta</taxon>
        <taxon>Spermatophyta</taxon>
        <taxon>Magnoliopsida</taxon>
        <taxon>eudicotyledons</taxon>
        <taxon>Gunneridae</taxon>
        <taxon>Pentapetalae</taxon>
        <taxon>asterids</taxon>
        <taxon>campanulids</taxon>
        <taxon>Asterales</taxon>
        <taxon>Asteraceae</taxon>
        <taxon>Asteroideae</taxon>
        <taxon>Heliantheae alliance</taxon>
        <taxon>Eupatorieae</taxon>
        <taxon>Mikania</taxon>
    </lineage>
</organism>
<keyword evidence="2" id="KW-0732">Signal</keyword>
<accession>A0A5N6NJL0</accession>
<sequence length="86" mass="9558">MQNHRYVKLGPVILLLLALLVAGAEEGMSPDGMTGNESPENQEERQKQQQQQQHGSVLEACAVMMASEGGRKCRCEWRHGFCFGLL</sequence>
<comment type="caution">
    <text evidence="3">The sequence shown here is derived from an EMBL/GenBank/DDBJ whole genome shotgun (WGS) entry which is preliminary data.</text>
</comment>
<feature type="signal peptide" evidence="2">
    <location>
        <begin position="1"/>
        <end position="24"/>
    </location>
</feature>
<dbReference type="Proteomes" id="UP000326396">
    <property type="component" value="Linkage Group LG19"/>
</dbReference>
<gene>
    <name evidence="3" type="ORF">E3N88_20696</name>
</gene>
<evidence type="ECO:0000256" key="1">
    <source>
        <dbReference type="SAM" id="MobiDB-lite"/>
    </source>
</evidence>